<comment type="caution">
    <text evidence="3">The sequence shown here is derived from an EMBL/GenBank/DDBJ whole genome shotgun (WGS) entry which is preliminary data.</text>
</comment>
<protein>
    <recommendedName>
        <fullName evidence="2">Spermatogenesis-associated protein 20-like TRX domain-containing protein</fullName>
    </recommendedName>
</protein>
<dbReference type="SUPFAM" id="SSF52833">
    <property type="entry name" value="Thioredoxin-like"/>
    <property type="match status" value="1"/>
</dbReference>
<name>A0A0C1L018_9BACT</name>
<dbReference type="AlphaFoldDB" id="A0A0C1L018"/>
<evidence type="ECO:0000259" key="2">
    <source>
        <dbReference type="Pfam" id="PF03190"/>
    </source>
</evidence>
<organism evidence="3 4">
    <name type="scientific">Flavihumibacter solisilvae</name>
    <dbReference type="NCBI Taxonomy" id="1349421"/>
    <lineage>
        <taxon>Bacteria</taxon>
        <taxon>Pseudomonadati</taxon>
        <taxon>Bacteroidota</taxon>
        <taxon>Chitinophagia</taxon>
        <taxon>Chitinophagales</taxon>
        <taxon>Chitinophagaceae</taxon>
        <taxon>Flavihumibacter</taxon>
    </lineage>
</organism>
<evidence type="ECO:0000313" key="4">
    <source>
        <dbReference type="Proteomes" id="UP000031408"/>
    </source>
</evidence>
<dbReference type="EMBL" id="JSVC01000021">
    <property type="protein sequence ID" value="KIC93327.1"/>
    <property type="molecule type" value="Genomic_DNA"/>
</dbReference>
<reference evidence="3 4" key="1">
    <citation type="submission" date="2014-11" db="EMBL/GenBank/DDBJ databases">
        <title>Genome sequence of Flavihumibacter solisilvae 3-3.</title>
        <authorList>
            <person name="Zhou G."/>
            <person name="Li M."/>
            <person name="Wang G."/>
        </authorList>
    </citation>
    <scope>NUCLEOTIDE SEQUENCE [LARGE SCALE GENOMIC DNA]</scope>
    <source>
        <strain evidence="3 4">3-3</strain>
    </source>
</reference>
<proteinExistence type="predicted"/>
<gene>
    <name evidence="3" type="ORF">OI18_18590</name>
</gene>
<dbReference type="Gene3D" id="3.40.30.10">
    <property type="entry name" value="Glutaredoxin"/>
    <property type="match status" value="1"/>
</dbReference>
<dbReference type="InterPro" id="IPR017937">
    <property type="entry name" value="Thioredoxin_CS"/>
</dbReference>
<dbReference type="InterPro" id="IPR036249">
    <property type="entry name" value="Thioredoxin-like_sf"/>
</dbReference>
<sequence>MRWISLADAEAAARQSPRPVLIDLYTDWCGWCKVMDKRTYRNKNVISYLKEKFYTVKLDAETRSAVDWQGKKYPFNTQYKTNEIAMALTGGQLSYPTTVIIPAPGETPQPIPGYLAPNELELIVKYFGDGAYKRMPFPEFQKKFKSTW</sequence>
<feature type="domain" description="Spermatogenesis-associated protein 20-like TRX" evidence="2">
    <location>
        <begin position="7"/>
        <end position="68"/>
    </location>
</feature>
<evidence type="ECO:0000313" key="3">
    <source>
        <dbReference type="EMBL" id="KIC93327.1"/>
    </source>
</evidence>
<evidence type="ECO:0000256" key="1">
    <source>
        <dbReference type="ARBA" id="ARBA00023284"/>
    </source>
</evidence>
<keyword evidence="4" id="KW-1185">Reference proteome</keyword>
<dbReference type="Pfam" id="PF03190">
    <property type="entry name" value="Thioredox_DsbH"/>
    <property type="match status" value="1"/>
</dbReference>
<dbReference type="InterPro" id="IPR004879">
    <property type="entry name" value="Ssp411-like_TRX"/>
</dbReference>
<dbReference type="STRING" id="1349421.OI18_18590"/>
<dbReference type="Proteomes" id="UP000031408">
    <property type="component" value="Unassembled WGS sequence"/>
</dbReference>
<keyword evidence="1" id="KW-0676">Redox-active center</keyword>
<dbReference type="PROSITE" id="PS00194">
    <property type="entry name" value="THIOREDOXIN_1"/>
    <property type="match status" value="1"/>
</dbReference>
<accession>A0A0C1L018</accession>